<comment type="caution">
    <text evidence="1">The sequence shown here is derived from an EMBL/GenBank/DDBJ whole genome shotgun (WGS) entry which is preliminary data.</text>
</comment>
<name>A0ACC3AEV7_9EURO</name>
<protein>
    <submittedName>
        <fullName evidence="1">Uncharacterized protein</fullName>
    </submittedName>
</protein>
<evidence type="ECO:0000313" key="1">
    <source>
        <dbReference type="EMBL" id="KAJ9661031.1"/>
    </source>
</evidence>
<accession>A0ACC3AEV7</accession>
<dbReference type="EMBL" id="JAPDRQ010000026">
    <property type="protein sequence ID" value="KAJ9661031.1"/>
    <property type="molecule type" value="Genomic_DNA"/>
</dbReference>
<reference evidence="1" key="1">
    <citation type="submission" date="2022-10" db="EMBL/GenBank/DDBJ databases">
        <title>Culturing micro-colonial fungi from biological soil crusts in the Mojave desert and describing Neophaeococcomyces mojavensis, and introducing the new genera and species Taxawa tesnikishii.</title>
        <authorList>
            <person name="Kurbessoian T."/>
            <person name="Stajich J.E."/>
        </authorList>
    </citation>
    <scope>NUCLEOTIDE SEQUENCE</scope>
    <source>
        <strain evidence="1">JES_112</strain>
    </source>
</reference>
<organism evidence="1 2">
    <name type="scientific">Neophaeococcomyces mojaviensis</name>
    <dbReference type="NCBI Taxonomy" id="3383035"/>
    <lineage>
        <taxon>Eukaryota</taxon>
        <taxon>Fungi</taxon>
        <taxon>Dikarya</taxon>
        <taxon>Ascomycota</taxon>
        <taxon>Pezizomycotina</taxon>
        <taxon>Eurotiomycetes</taxon>
        <taxon>Chaetothyriomycetidae</taxon>
        <taxon>Chaetothyriales</taxon>
        <taxon>Chaetothyriales incertae sedis</taxon>
        <taxon>Neophaeococcomyces</taxon>
    </lineage>
</organism>
<evidence type="ECO:0000313" key="2">
    <source>
        <dbReference type="Proteomes" id="UP001172386"/>
    </source>
</evidence>
<sequence length="209" mass="23986">MSEPVDTYAHEVKLKMSEGSGLDLKLKLDELRRVDRATSMERAKRRRRESDRQERKTEALSTLQDVFHRSWRQEGRDETNTQTESRHASGRRERQQQQQRRRFNARSPSRRTLPAYEHANPFDFFNADGSPGIKSLDGNPSYAEPQWRSGARAASERGVSAVSPPELSGLDSADIIFTSDDEEDGTTGEVGCDLKQYKAELRSKNRRWT</sequence>
<keyword evidence="2" id="KW-1185">Reference proteome</keyword>
<dbReference type="Proteomes" id="UP001172386">
    <property type="component" value="Unassembled WGS sequence"/>
</dbReference>
<gene>
    <name evidence="1" type="ORF">H2198_002190</name>
</gene>
<proteinExistence type="predicted"/>